<dbReference type="EnsemblMetazoa" id="ACON012654-RA">
    <property type="protein sequence ID" value="ACON012654-PA"/>
    <property type="gene ID" value="ACON012654"/>
</dbReference>
<proteinExistence type="predicted"/>
<dbReference type="VEuPathDB" id="VectorBase:ACON012654"/>
<protein>
    <submittedName>
        <fullName evidence="1">Uncharacterized protein</fullName>
    </submittedName>
</protein>
<dbReference type="Proteomes" id="UP001105220">
    <property type="component" value="Unplaced"/>
</dbReference>
<keyword evidence="2" id="KW-1185">Reference proteome</keyword>
<evidence type="ECO:0000313" key="1">
    <source>
        <dbReference type="EnsemblMetazoa" id="ACON012654-PA"/>
    </source>
</evidence>
<reference key="1">
    <citation type="journal article" date="2019" name="Genes (Basel)">
        <title>A High-Quality De novo Genome Assembly from a Single Mosquito Using PacBio Sequencing.</title>
        <authorList>
            <person name="Kingan S.B."/>
            <person name="Heaton H."/>
            <person name="Cudini J."/>
            <person name="Lambert C.C."/>
            <person name="Baybayan P."/>
            <person name="Galvin B.D."/>
            <person name="Durbin R."/>
            <person name="Korlach J."/>
            <person name="Lawniczak M.K.N."/>
        </authorList>
    </citation>
    <scope>NUCLEOTIDE SEQUENCE [LARGE SCALE GENOMIC DNA]</scope>
    <source>
        <strain>Mali-NIH</strain>
    </source>
</reference>
<sequence>MVYKVDELAAIITTPYALQRKCENIPSMKTNKVVAGWLYMTAGTRLCQRF</sequence>
<reference evidence="1" key="2">
    <citation type="submission" date="2020-05" db="UniProtKB">
        <authorList>
            <consortium name="EnsemblMetazoa"/>
        </authorList>
    </citation>
    <scope>IDENTIFICATION</scope>
    <source>
        <strain evidence="1">Ngousso</strain>
    </source>
</reference>
<accession>A0A6E8W5T1</accession>
<name>A0A6E8W5T1_ANOCL</name>
<dbReference type="AlphaFoldDB" id="A0A6E8W5T1"/>
<organism evidence="1 2">
    <name type="scientific">Anopheles coluzzii</name>
    <name type="common">African malaria mosquito</name>
    <dbReference type="NCBI Taxonomy" id="1518534"/>
    <lineage>
        <taxon>Eukaryota</taxon>
        <taxon>Metazoa</taxon>
        <taxon>Ecdysozoa</taxon>
        <taxon>Arthropoda</taxon>
        <taxon>Hexapoda</taxon>
        <taxon>Insecta</taxon>
        <taxon>Pterygota</taxon>
        <taxon>Neoptera</taxon>
        <taxon>Endopterygota</taxon>
        <taxon>Diptera</taxon>
        <taxon>Nematocera</taxon>
        <taxon>Culicoidea</taxon>
        <taxon>Culicidae</taxon>
        <taxon>Anophelinae</taxon>
        <taxon>Anopheles</taxon>
    </lineage>
</organism>
<evidence type="ECO:0000313" key="2">
    <source>
        <dbReference type="Proteomes" id="UP001105220"/>
    </source>
</evidence>